<comment type="caution">
    <text evidence="1">The sequence shown here is derived from an EMBL/GenBank/DDBJ whole genome shotgun (WGS) entry which is preliminary data.</text>
</comment>
<dbReference type="EMBL" id="WWVX01000002">
    <property type="protein sequence ID" value="MZL68895.1"/>
    <property type="molecule type" value="Genomic_DNA"/>
</dbReference>
<reference evidence="1 2" key="1">
    <citation type="journal article" date="2019" name="Nat. Med.">
        <title>A library of human gut bacterial isolates paired with longitudinal multiomics data enables mechanistic microbiome research.</title>
        <authorList>
            <person name="Poyet M."/>
            <person name="Groussin M."/>
            <person name="Gibbons S.M."/>
            <person name="Avila-Pacheco J."/>
            <person name="Jiang X."/>
            <person name="Kearney S.M."/>
            <person name="Perrotta A.R."/>
            <person name="Berdy B."/>
            <person name="Zhao S."/>
            <person name="Lieberman T.D."/>
            <person name="Swanson P.K."/>
            <person name="Smith M."/>
            <person name="Roesemann S."/>
            <person name="Alexander J.E."/>
            <person name="Rich S.A."/>
            <person name="Livny J."/>
            <person name="Vlamakis H."/>
            <person name="Clish C."/>
            <person name="Bullock K."/>
            <person name="Deik A."/>
            <person name="Scott J."/>
            <person name="Pierce K.A."/>
            <person name="Xavier R.J."/>
            <person name="Alm E.J."/>
        </authorList>
    </citation>
    <scope>NUCLEOTIDE SEQUENCE [LARGE SCALE GENOMIC DNA]</scope>
    <source>
        <strain evidence="1 2">BIOML-A2</strain>
    </source>
</reference>
<proteinExistence type="predicted"/>
<accession>A0ABW9WSX6</accession>
<evidence type="ECO:0000313" key="2">
    <source>
        <dbReference type="Proteomes" id="UP000474718"/>
    </source>
</evidence>
<sequence>MEETKADKKKLPYGNLFLLAERVGFEPTEPCGSTDFEFYRRLLITWFLLSISVSLVRPQTRMKSGLFEKIARKY</sequence>
<protein>
    <submittedName>
        <fullName evidence="1">Uncharacterized protein</fullName>
    </submittedName>
</protein>
<keyword evidence="2" id="KW-1185">Reference proteome</keyword>
<name>A0ABW9WSX6_9FIRM</name>
<gene>
    <name evidence="1" type="ORF">GT747_03785</name>
</gene>
<evidence type="ECO:0000313" key="1">
    <source>
        <dbReference type="EMBL" id="MZL68895.1"/>
    </source>
</evidence>
<dbReference type="RefSeq" id="WP_161213310.1">
    <property type="nucleotide sequence ID" value="NZ_WWVX01000002.1"/>
</dbReference>
<organism evidence="1 2">
    <name type="scientific">Bittarella massiliensis</name>
    <name type="common">ex Durand et al. 2017</name>
    <dbReference type="NCBI Taxonomy" id="1720313"/>
    <lineage>
        <taxon>Bacteria</taxon>
        <taxon>Bacillati</taxon>
        <taxon>Bacillota</taxon>
        <taxon>Clostridia</taxon>
        <taxon>Eubacteriales</taxon>
        <taxon>Oscillospiraceae</taxon>
        <taxon>Bittarella (ex Durand et al. 2017)</taxon>
    </lineage>
</organism>
<dbReference type="Proteomes" id="UP000474718">
    <property type="component" value="Unassembled WGS sequence"/>
</dbReference>